<gene>
    <name evidence="2" type="ORF">AYR66_27425</name>
</gene>
<dbReference type="EMBL" id="LSTO01000001">
    <property type="protein sequence ID" value="OWW22678.1"/>
    <property type="molecule type" value="Genomic_DNA"/>
</dbReference>
<dbReference type="OrthoDB" id="356681at2"/>
<reference evidence="2 3" key="1">
    <citation type="submission" date="2016-02" db="EMBL/GenBank/DDBJ databases">
        <authorList>
            <person name="Wen L."/>
            <person name="He K."/>
            <person name="Yang H."/>
        </authorList>
    </citation>
    <scope>NUCLEOTIDE SEQUENCE [LARGE SCALE GENOMIC DNA]</scope>
    <source>
        <strain evidence="2 3">TSA40</strain>
    </source>
</reference>
<dbReference type="RefSeq" id="WP_088709490.1">
    <property type="nucleotide sequence ID" value="NZ_LSTO01000001.1"/>
</dbReference>
<proteinExistence type="predicted"/>
<feature type="domain" description="Calcineurin-like phosphoesterase" evidence="1">
    <location>
        <begin position="5"/>
        <end position="215"/>
    </location>
</feature>
<dbReference type="InterPro" id="IPR004843">
    <property type="entry name" value="Calcineurin-like_PHP"/>
</dbReference>
<dbReference type="PANTHER" id="PTHR37844">
    <property type="entry name" value="SER/THR PROTEIN PHOSPHATASE SUPERFAMILY (AFU_ORTHOLOGUE AFUA_1G14840)"/>
    <property type="match status" value="1"/>
</dbReference>
<dbReference type="Pfam" id="PF00149">
    <property type="entry name" value="Metallophos"/>
    <property type="match status" value="1"/>
</dbReference>
<accession>A0A254TSH4</accession>
<comment type="caution">
    <text evidence="2">The sequence shown here is derived from an EMBL/GenBank/DDBJ whole genome shotgun (WGS) entry which is preliminary data.</text>
</comment>
<name>A0A254TSH4_9BURK</name>
<evidence type="ECO:0000259" key="1">
    <source>
        <dbReference type="Pfam" id="PF00149"/>
    </source>
</evidence>
<dbReference type="AlphaFoldDB" id="A0A254TSH4"/>
<sequence>MNIQLASDLHLDLLQPRFPGFRAIEPNADADVLVIAGDIHHGTGAVATFADWPVPVIYVHGNHEAYKSTIEETTAAVRAAAGKGFHYLENDELILGNVRFLGCCLWTDYQLFPGQQEAAMQECELRLLDHRRIHTPQGMFTAADALALHRASRAWLERKLDEAFDGPTVVVTHHAPHPGSIHPRYAGQLLNAGFISDLTPLLAKAQLWLHGHVHDSFDYTLASARILANPRGYALNRLAAATLEELQWENPAFQPDLLVKI</sequence>
<evidence type="ECO:0000313" key="3">
    <source>
        <dbReference type="Proteomes" id="UP000197535"/>
    </source>
</evidence>
<dbReference type="InterPro" id="IPR029052">
    <property type="entry name" value="Metallo-depent_PP-like"/>
</dbReference>
<dbReference type="Gene3D" id="3.60.21.10">
    <property type="match status" value="1"/>
</dbReference>
<protein>
    <recommendedName>
        <fullName evidence="1">Calcineurin-like phosphoesterase domain-containing protein</fullName>
    </recommendedName>
</protein>
<dbReference type="PANTHER" id="PTHR37844:SF2">
    <property type="entry name" value="SER_THR PROTEIN PHOSPHATASE SUPERFAMILY (AFU_ORTHOLOGUE AFUA_1G14840)"/>
    <property type="match status" value="1"/>
</dbReference>
<dbReference type="GO" id="GO:0016787">
    <property type="term" value="F:hydrolase activity"/>
    <property type="evidence" value="ECO:0007669"/>
    <property type="project" value="InterPro"/>
</dbReference>
<organism evidence="2 3">
    <name type="scientific">Noviherbaspirillum denitrificans</name>
    <dbReference type="NCBI Taxonomy" id="1968433"/>
    <lineage>
        <taxon>Bacteria</taxon>
        <taxon>Pseudomonadati</taxon>
        <taxon>Pseudomonadota</taxon>
        <taxon>Betaproteobacteria</taxon>
        <taxon>Burkholderiales</taxon>
        <taxon>Oxalobacteraceae</taxon>
        <taxon>Noviherbaspirillum</taxon>
    </lineage>
</organism>
<keyword evidence="3" id="KW-1185">Reference proteome</keyword>
<evidence type="ECO:0000313" key="2">
    <source>
        <dbReference type="EMBL" id="OWW22678.1"/>
    </source>
</evidence>
<dbReference type="SUPFAM" id="SSF56300">
    <property type="entry name" value="Metallo-dependent phosphatases"/>
    <property type="match status" value="1"/>
</dbReference>
<dbReference type="Proteomes" id="UP000197535">
    <property type="component" value="Unassembled WGS sequence"/>
</dbReference>